<evidence type="ECO:0000256" key="6">
    <source>
        <dbReference type="ARBA" id="ARBA00022964"/>
    </source>
</evidence>
<protein>
    <recommendedName>
        <fullName evidence="14">Bifunctional lysine-specific demethylase and histidyl-hydroxylase</fullName>
        <ecNumber evidence="14">1.14.11.27</ecNumber>
    </recommendedName>
</protein>
<keyword evidence="18" id="KW-1185">Reference proteome</keyword>
<evidence type="ECO:0000313" key="17">
    <source>
        <dbReference type="EMBL" id="KAJ6634761.1"/>
    </source>
</evidence>
<dbReference type="EC" id="1.14.11.27" evidence="14"/>
<evidence type="ECO:0000256" key="8">
    <source>
        <dbReference type="ARBA" id="ARBA00023004"/>
    </source>
</evidence>
<evidence type="ECO:0000256" key="10">
    <source>
        <dbReference type="ARBA" id="ARBA00023163"/>
    </source>
</evidence>
<evidence type="ECO:0000256" key="7">
    <source>
        <dbReference type="ARBA" id="ARBA00023002"/>
    </source>
</evidence>
<dbReference type="Gene3D" id="3.90.930.40">
    <property type="match status" value="1"/>
</dbReference>
<evidence type="ECO:0000256" key="1">
    <source>
        <dbReference type="ARBA" id="ARBA00004123"/>
    </source>
</evidence>
<dbReference type="Proteomes" id="UP001151699">
    <property type="component" value="Chromosome C"/>
</dbReference>
<feature type="region of interest" description="Disordered" evidence="15">
    <location>
        <begin position="1"/>
        <end position="84"/>
    </location>
</feature>
<sequence length="532" mass="61423">MQSSSSSKRHASEASKSLAVSLLNERKSQKKRMKRSLEDFDNELSASDSKTENIKKKQKSKKIRKNALTSGNETHPEVTVKLPPQSGSIAEGKKLFGVLIKPIQVDDFMKDYWENKPLRVHRRHANYYKYLISTEIIDTMLRENHVEFTKNIDITQYKDGVRETLNPIGRAMPPCVWHYYGEGCSIRILNPQTFLPAIHSLNATLQEYFQCMVGANVYLTPKNSQGFAPHYDDIEAFILQVEGKKRWRVYKPTHKNNVLPRESSKNFDQTEIGEPCLEVILEAGDLMYFPRGYIHQASTLKDSHSLHITVSVYQKQTWGDLMETLIPMALKEAINENVDLRRGLPVDIWQRLGVVNSDNFYPERDAIIKQIKSCFDKVCRYVKKDANLDNAVDQMAVRYQHDAMPPKLTPAEELRTVYSSKANVTSTGFVDSPFIEVDTQIRLIRANILRMVRFNDEIRVYYHSENSKEYHGFEENFLEIEPSDAAAVEVLIKAYPNFVTPMQLQLENDERNLRVAQDFWEKGILMTDEPMQ</sequence>
<evidence type="ECO:0000256" key="9">
    <source>
        <dbReference type="ARBA" id="ARBA00023015"/>
    </source>
</evidence>
<dbReference type="FunFam" id="3.90.930.40:FF:000001">
    <property type="entry name" value="ribosomal oxygenase 1 isoform X1"/>
    <property type="match status" value="1"/>
</dbReference>
<evidence type="ECO:0000256" key="5">
    <source>
        <dbReference type="ARBA" id="ARBA00022853"/>
    </source>
</evidence>
<evidence type="ECO:0000259" key="16">
    <source>
        <dbReference type="PROSITE" id="PS51184"/>
    </source>
</evidence>
<keyword evidence="5" id="KW-0156">Chromatin regulator</keyword>
<comment type="subcellular location">
    <subcellularLocation>
        <location evidence="1 14">Nucleus</location>
    </subcellularLocation>
</comment>
<dbReference type="GO" id="GO:0005506">
    <property type="term" value="F:iron ion binding"/>
    <property type="evidence" value="ECO:0007669"/>
    <property type="project" value="UniProtKB-UniRule"/>
</dbReference>
<evidence type="ECO:0000256" key="4">
    <source>
        <dbReference type="ARBA" id="ARBA00022723"/>
    </source>
</evidence>
<keyword evidence="10 14" id="KW-0804">Transcription</keyword>
<evidence type="ECO:0000256" key="13">
    <source>
        <dbReference type="ARBA" id="ARBA00047915"/>
    </source>
</evidence>
<keyword evidence="11 14" id="KW-0539">Nucleus</keyword>
<dbReference type="InterPro" id="IPR049043">
    <property type="entry name" value="WHD_RIOX1"/>
</dbReference>
<dbReference type="GO" id="GO:0032453">
    <property type="term" value="F:histone H3K4 demethylase activity"/>
    <property type="evidence" value="ECO:0007669"/>
    <property type="project" value="TreeGrafter"/>
</dbReference>
<dbReference type="InterPro" id="IPR003347">
    <property type="entry name" value="JmjC_dom"/>
</dbReference>
<dbReference type="InterPro" id="IPR039994">
    <property type="entry name" value="NO66-like"/>
</dbReference>
<dbReference type="PROSITE" id="PS51184">
    <property type="entry name" value="JMJC"/>
    <property type="match status" value="1"/>
</dbReference>
<evidence type="ECO:0000256" key="12">
    <source>
        <dbReference type="ARBA" id="ARBA00025670"/>
    </source>
</evidence>
<comment type="similarity">
    <text evidence="2">Belongs to the ROX family. NO66 subfamily.</text>
</comment>
<keyword evidence="9 14" id="KW-0805">Transcription regulation</keyword>
<name>A0A9Q0MN48_9DIPT</name>
<dbReference type="FunFam" id="2.60.120.650:FF:000013">
    <property type="entry name" value="Ribosomal oxygenase 1"/>
    <property type="match status" value="1"/>
</dbReference>
<dbReference type="Gene3D" id="2.60.120.650">
    <property type="entry name" value="Cupin"/>
    <property type="match status" value="1"/>
</dbReference>
<dbReference type="GO" id="GO:0005730">
    <property type="term" value="C:nucleolus"/>
    <property type="evidence" value="ECO:0007669"/>
    <property type="project" value="TreeGrafter"/>
</dbReference>
<comment type="cofactor">
    <cofactor evidence="14">
        <name>Fe(2+)</name>
        <dbReference type="ChEBI" id="CHEBI:29033"/>
    </cofactor>
    <text evidence="14">Binds 1 Fe(2+) ion per subunit.</text>
</comment>
<dbReference type="AlphaFoldDB" id="A0A9Q0MN48"/>
<dbReference type="GO" id="GO:0140680">
    <property type="term" value="F:histone H3K36me/H3K36me2 demethylase activity"/>
    <property type="evidence" value="ECO:0007669"/>
    <property type="project" value="UniProtKB-EC"/>
</dbReference>
<comment type="function">
    <text evidence="12">Oxygenase that can act as both a histone lysine demethylase and a ribosomal histidine hydroxylase. Specifically demethylates 'Lys-4' (H3K4me) and 'Lys-36' (H3K36me) of histone H3, thereby playing a central role in histone code.</text>
</comment>
<dbReference type="PANTHER" id="PTHR13096:SF8">
    <property type="entry name" value="RIBOSOMAL OXYGENASE 1"/>
    <property type="match status" value="1"/>
</dbReference>
<dbReference type="SUPFAM" id="SSF51197">
    <property type="entry name" value="Clavaminate synthase-like"/>
    <property type="match status" value="1"/>
</dbReference>
<comment type="caution">
    <text evidence="17">The sequence shown here is derived from an EMBL/GenBank/DDBJ whole genome shotgun (WGS) entry which is preliminary data.</text>
</comment>
<dbReference type="Pfam" id="PF21233">
    <property type="entry name" value="WHD_RIOX1"/>
    <property type="match status" value="1"/>
</dbReference>
<evidence type="ECO:0000256" key="15">
    <source>
        <dbReference type="SAM" id="MobiDB-lite"/>
    </source>
</evidence>
<feature type="domain" description="JmjC" evidence="16">
    <location>
        <begin position="184"/>
        <end position="329"/>
    </location>
</feature>
<evidence type="ECO:0000256" key="2">
    <source>
        <dbReference type="ARBA" id="ARBA00010309"/>
    </source>
</evidence>
<evidence type="ECO:0000256" key="14">
    <source>
        <dbReference type="RuleBase" id="RU366061"/>
    </source>
</evidence>
<evidence type="ECO:0000256" key="11">
    <source>
        <dbReference type="ARBA" id="ARBA00023242"/>
    </source>
</evidence>
<dbReference type="EMBL" id="WJQU01000004">
    <property type="protein sequence ID" value="KAJ6634761.1"/>
    <property type="molecule type" value="Genomic_DNA"/>
</dbReference>
<dbReference type="PANTHER" id="PTHR13096">
    <property type="entry name" value="MINA53 MYC INDUCED NUCLEAR ANTIGEN"/>
    <property type="match status" value="1"/>
</dbReference>
<dbReference type="GO" id="GO:0045471">
    <property type="term" value="P:response to ethanol"/>
    <property type="evidence" value="ECO:0007669"/>
    <property type="project" value="UniProtKB-ARBA"/>
</dbReference>
<comment type="catalytic activity">
    <reaction evidence="13 14">
        <text>N(6),N(6)-dimethyl-L-lysyl(36)-[histone H3] + 2 2-oxoglutarate + 2 O2 = L-lysyl(36)-[histone H3] + 2 formaldehyde + 2 succinate + 2 CO2</text>
        <dbReference type="Rhea" id="RHEA:42032"/>
        <dbReference type="Rhea" id="RHEA-COMP:9785"/>
        <dbReference type="Rhea" id="RHEA-COMP:9787"/>
        <dbReference type="ChEBI" id="CHEBI:15379"/>
        <dbReference type="ChEBI" id="CHEBI:16526"/>
        <dbReference type="ChEBI" id="CHEBI:16810"/>
        <dbReference type="ChEBI" id="CHEBI:16842"/>
        <dbReference type="ChEBI" id="CHEBI:29969"/>
        <dbReference type="ChEBI" id="CHEBI:30031"/>
        <dbReference type="ChEBI" id="CHEBI:61976"/>
        <dbReference type="EC" id="1.14.11.27"/>
    </reaction>
</comment>
<gene>
    <name evidence="17" type="ORF">Bhyg_13340</name>
</gene>
<keyword evidence="4 14" id="KW-0479">Metal-binding</keyword>
<evidence type="ECO:0000313" key="18">
    <source>
        <dbReference type="Proteomes" id="UP001151699"/>
    </source>
</evidence>
<dbReference type="Gene3D" id="1.10.10.1500">
    <property type="entry name" value="JmjC domain-containing ribosomal oxygenase (ROX), dimer domain"/>
    <property type="match status" value="1"/>
</dbReference>
<keyword evidence="3" id="KW-0678">Repressor</keyword>
<evidence type="ECO:0000256" key="3">
    <source>
        <dbReference type="ARBA" id="ARBA00022491"/>
    </source>
</evidence>
<proteinExistence type="inferred from homology"/>
<keyword evidence="6 14" id="KW-0223">Dioxygenase</keyword>
<dbReference type="SMART" id="SM00558">
    <property type="entry name" value="JmjC"/>
    <property type="match status" value="1"/>
</dbReference>
<feature type="compositionally biased region" description="Basic residues" evidence="15">
    <location>
        <begin position="56"/>
        <end position="65"/>
    </location>
</feature>
<keyword evidence="7 14" id="KW-0560">Oxidoreductase</keyword>
<dbReference type="Pfam" id="PF08007">
    <property type="entry name" value="JmjC_2"/>
    <property type="match status" value="1"/>
</dbReference>
<dbReference type="FunFam" id="1.10.10.1500:FF:000001">
    <property type="entry name" value="ribosomal oxygenase 1 isoform X1"/>
    <property type="match status" value="1"/>
</dbReference>
<keyword evidence="8 14" id="KW-0408">Iron</keyword>
<dbReference type="OrthoDB" id="425950at2759"/>
<reference evidence="17" key="1">
    <citation type="submission" date="2022-07" db="EMBL/GenBank/DDBJ databases">
        <authorList>
            <person name="Trinca V."/>
            <person name="Uliana J.V.C."/>
            <person name="Torres T.T."/>
            <person name="Ward R.J."/>
            <person name="Monesi N."/>
        </authorList>
    </citation>
    <scope>NUCLEOTIDE SEQUENCE</scope>
    <source>
        <strain evidence="17">HSMRA1968</strain>
        <tissue evidence="17">Whole embryos</tissue>
    </source>
</reference>
<organism evidence="17 18">
    <name type="scientific">Pseudolycoriella hygida</name>
    <dbReference type="NCBI Taxonomy" id="35572"/>
    <lineage>
        <taxon>Eukaryota</taxon>
        <taxon>Metazoa</taxon>
        <taxon>Ecdysozoa</taxon>
        <taxon>Arthropoda</taxon>
        <taxon>Hexapoda</taxon>
        <taxon>Insecta</taxon>
        <taxon>Pterygota</taxon>
        <taxon>Neoptera</taxon>
        <taxon>Endopterygota</taxon>
        <taxon>Diptera</taxon>
        <taxon>Nematocera</taxon>
        <taxon>Sciaroidea</taxon>
        <taxon>Sciaridae</taxon>
        <taxon>Pseudolycoriella</taxon>
    </lineage>
</organism>
<accession>A0A9Q0MN48</accession>